<dbReference type="SUPFAM" id="SSF111369">
    <property type="entry name" value="HlyD-like secretion proteins"/>
    <property type="match status" value="1"/>
</dbReference>
<dbReference type="PANTHER" id="PTHR30469">
    <property type="entry name" value="MULTIDRUG RESISTANCE PROTEIN MDTA"/>
    <property type="match status" value="1"/>
</dbReference>
<proteinExistence type="inferred from homology"/>
<sequence length="420" mass="45903">MNKRIIVGIAIVAACFAGITFLSSLKPEPPKKKPVVQATIVETKVVNKESTQFIVDSQGPVQPVINTNLVAEVSGRITKVSDKFRVGSFIKEGDLLLEIDPANYIASVRSAEANLAQAKANLQNAQATTDQARKDWEKIGRGEPNDLVLRIPQLNQAKAAVQSAEAALYRARQDLERTKVKAGFDALVKTKNVGLGQFVNMGSPVATLFGTSTAEVRLPIPDQQIAYLNLPQQGDDKTYPDVRLSGVFAGEEKEWFGKLVRTEGVVEESNRLTYLVAQIDDPYGLEKSRETPLRYGTFVQAEIAGKERDGLITLPRQALYYGNKVLTLVNESEIELVEVELARTESNTIFISSGLEDGQEVITTPVQNPVNGMKVKKLSTLQAERQKAAQEKLADQKSDDKQSSNDAESGEKSQTASVSQ</sequence>
<feature type="compositionally biased region" description="Basic and acidic residues" evidence="3">
    <location>
        <begin position="386"/>
        <end position="403"/>
    </location>
</feature>
<dbReference type="NCBIfam" id="TIGR01730">
    <property type="entry name" value="RND_mfp"/>
    <property type="match status" value="1"/>
</dbReference>
<dbReference type="Gene3D" id="2.40.420.20">
    <property type="match status" value="1"/>
</dbReference>
<dbReference type="Proteomes" id="UP001501294">
    <property type="component" value="Unassembled WGS sequence"/>
</dbReference>
<dbReference type="PANTHER" id="PTHR30469:SF12">
    <property type="entry name" value="MULTIDRUG RESISTANCE PROTEIN MDTA"/>
    <property type="match status" value="1"/>
</dbReference>
<dbReference type="Gene3D" id="2.40.50.100">
    <property type="match status" value="1"/>
</dbReference>
<feature type="region of interest" description="Disordered" evidence="3">
    <location>
        <begin position="386"/>
        <end position="420"/>
    </location>
</feature>
<evidence type="ECO:0000313" key="6">
    <source>
        <dbReference type="Proteomes" id="UP001501294"/>
    </source>
</evidence>
<feature type="coiled-coil region" evidence="2">
    <location>
        <begin position="108"/>
        <end position="174"/>
    </location>
</feature>
<organism evidence="5 6">
    <name type="scientific">Kangiella taiwanensis</name>
    <dbReference type="NCBI Taxonomy" id="1079179"/>
    <lineage>
        <taxon>Bacteria</taxon>
        <taxon>Pseudomonadati</taxon>
        <taxon>Pseudomonadota</taxon>
        <taxon>Gammaproteobacteria</taxon>
        <taxon>Kangiellales</taxon>
        <taxon>Kangiellaceae</taxon>
        <taxon>Kangiella</taxon>
    </lineage>
</organism>
<reference evidence="6" key="1">
    <citation type="journal article" date="2019" name="Int. J. Syst. Evol. Microbiol.">
        <title>The Global Catalogue of Microorganisms (GCM) 10K type strain sequencing project: providing services to taxonomists for standard genome sequencing and annotation.</title>
        <authorList>
            <consortium name="The Broad Institute Genomics Platform"/>
            <consortium name="The Broad Institute Genome Sequencing Center for Infectious Disease"/>
            <person name="Wu L."/>
            <person name="Ma J."/>
        </authorList>
    </citation>
    <scope>NUCLEOTIDE SEQUENCE [LARGE SCALE GENOMIC DNA]</scope>
    <source>
        <strain evidence="6">JCM 17727</strain>
    </source>
</reference>
<evidence type="ECO:0000313" key="5">
    <source>
        <dbReference type="EMBL" id="GAA4352229.1"/>
    </source>
</evidence>
<keyword evidence="6" id="KW-1185">Reference proteome</keyword>
<evidence type="ECO:0000256" key="2">
    <source>
        <dbReference type="SAM" id="Coils"/>
    </source>
</evidence>
<name>A0ABP8I653_9GAMM</name>
<dbReference type="Gene3D" id="1.10.287.470">
    <property type="entry name" value="Helix hairpin bin"/>
    <property type="match status" value="1"/>
</dbReference>
<gene>
    <name evidence="5" type="ORF">GCM10023150_19660</name>
</gene>
<comment type="caution">
    <text evidence="5">The sequence shown here is derived from an EMBL/GenBank/DDBJ whole genome shotgun (WGS) entry which is preliminary data.</text>
</comment>
<dbReference type="Gene3D" id="2.40.30.170">
    <property type="match status" value="1"/>
</dbReference>
<dbReference type="EMBL" id="BAABFU010000003">
    <property type="protein sequence ID" value="GAA4352229.1"/>
    <property type="molecule type" value="Genomic_DNA"/>
</dbReference>
<dbReference type="RefSeq" id="WP_223579642.1">
    <property type="nucleotide sequence ID" value="NZ_BAABFU010000003.1"/>
</dbReference>
<dbReference type="InterPro" id="IPR058625">
    <property type="entry name" value="MdtA-like_BSH"/>
</dbReference>
<dbReference type="PROSITE" id="PS51257">
    <property type="entry name" value="PROKAR_LIPOPROTEIN"/>
    <property type="match status" value="1"/>
</dbReference>
<dbReference type="InterPro" id="IPR006143">
    <property type="entry name" value="RND_pump_MFP"/>
</dbReference>
<evidence type="ECO:0000259" key="4">
    <source>
        <dbReference type="Pfam" id="PF25917"/>
    </source>
</evidence>
<comment type="similarity">
    <text evidence="1">Belongs to the membrane fusion protein (MFP) (TC 8.A.1) family.</text>
</comment>
<accession>A0ABP8I653</accession>
<evidence type="ECO:0000256" key="1">
    <source>
        <dbReference type="ARBA" id="ARBA00009477"/>
    </source>
</evidence>
<protein>
    <submittedName>
        <fullName evidence="5">Efflux RND transporter periplasmic adaptor subunit</fullName>
    </submittedName>
</protein>
<evidence type="ECO:0000256" key="3">
    <source>
        <dbReference type="SAM" id="MobiDB-lite"/>
    </source>
</evidence>
<feature type="domain" description="Multidrug resistance protein MdtA-like barrel-sandwich hybrid" evidence="4">
    <location>
        <begin position="70"/>
        <end position="205"/>
    </location>
</feature>
<keyword evidence="2" id="KW-0175">Coiled coil</keyword>
<dbReference type="Pfam" id="PF25917">
    <property type="entry name" value="BSH_RND"/>
    <property type="match status" value="1"/>
</dbReference>